<dbReference type="InterPro" id="IPR003593">
    <property type="entry name" value="AAA+_ATPase"/>
</dbReference>
<reference evidence="6" key="1">
    <citation type="submission" date="2019-02" db="EMBL/GenBank/DDBJ databases">
        <authorList>
            <person name="Gruber-Vodicka R. H."/>
            <person name="Seah K. B. B."/>
        </authorList>
    </citation>
    <scope>NUCLEOTIDE SEQUENCE</scope>
    <source>
        <strain evidence="7">BECK_BY2</strain>
        <strain evidence="6">BECK_BY3</strain>
    </source>
</reference>
<keyword evidence="2" id="KW-0813">Transport</keyword>
<evidence type="ECO:0000256" key="1">
    <source>
        <dbReference type="ARBA" id="ARBA00005417"/>
    </source>
</evidence>
<evidence type="ECO:0000259" key="5">
    <source>
        <dbReference type="PROSITE" id="PS50893"/>
    </source>
</evidence>
<evidence type="ECO:0000313" key="6">
    <source>
        <dbReference type="EMBL" id="VFK52982.1"/>
    </source>
</evidence>
<dbReference type="Pfam" id="PF00005">
    <property type="entry name" value="ABC_tran"/>
    <property type="match status" value="1"/>
</dbReference>
<dbReference type="PANTHER" id="PTHR42788">
    <property type="entry name" value="TAURINE IMPORT ATP-BINDING PROTEIN-RELATED"/>
    <property type="match status" value="1"/>
</dbReference>
<dbReference type="InterPro" id="IPR017871">
    <property type="entry name" value="ABC_transporter-like_CS"/>
</dbReference>
<dbReference type="InterPro" id="IPR027417">
    <property type="entry name" value="P-loop_NTPase"/>
</dbReference>
<dbReference type="SMART" id="SM00382">
    <property type="entry name" value="AAA"/>
    <property type="match status" value="1"/>
</dbReference>
<name>A0A450ZGN9_9GAMM</name>
<evidence type="ECO:0000256" key="2">
    <source>
        <dbReference type="ARBA" id="ARBA00022448"/>
    </source>
</evidence>
<evidence type="ECO:0000256" key="4">
    <source>
        <dbReference type="ARBA" id="ARBA00022840"/>
    </source>
</evidence>
<dbReference type="GO" id="GO:0005524">
    <property type="term" value="F:ATP binding"/>
    <property type="evidence" value="ECO:0007669"/>
    <property type="project" value="UniProtKB-KW"/>
</dbReference>
<keyword evidence="3" id="KW-0547">Nucleotide-binding</keyword>
<keyword evidence="4 6" id="KW-0067">ATP-binding</keyword>
<dbReference type="GO" id="GO:0016887">
    <property type="term" value="F:ATP hydrolysis activity"/>
    <property type="evidence" value="ECO:0007669"/>
    <property type="project" value="InterPro"/>
</dbReference>
<dbReference type="AlphaFoldDB" id="A0A450ZGN9"/>
<dbReference type="PANTHER" id="PTHR42788:SF13">
    <property type="entry name" value="ALIPHATIC SULFONATES IMPORT ATP-BINDING PROTEIN SSUB"/>
    <property type="match status" value="1"/>
</dbReference>
<dbReference type="PROSITE" id="PS00211">
    <property type="entry name" value="ABC_TRANSPORTER_1"/>
    <property type="match status" value="1"/>
</dbReference>
<protein>
    <submittedName>
        <fullName evidence="6">NitT/TauT family transport system ATP-binding protein</fullName>
    </submittedName>
</protein>
<dbReference type="EMBL" id="CAADFV010000017">
    <property type="protein sequence ID" value="VFK53519.1"/>
    <property type="molecule type" value="Genomic_DNA"/>
</dbReference>
<evidence type="ECO:0000313" key="7">
    <source>
        <dbReference type="EMBL" id="VFK53519.1"/>
    </source>
</evidence>
<sequence length="242" mass="27502">MAILELQNVSFLYSNLTIVQEQDLSFESGEIVSIMGPSGCGKSTVLRLLAGLEKPSSGKYFFNGELLERPSTELRFSFQDFDAFPWKTVNENLLFSGATTDSGESTFNINELIGKIGLNNHEHKFPSELSGGMRKRLALGRCLAGKPKVILLDEPFSSLDVDARQEMYNLLQLLWMEWNCLFVIVTHDIHEAIILSQRIILSKALPFRKKNEIKVPFKYPRDNSVIDTPEYRSLIYETRTSQ</sequence>
<comment type="similarity">
    <text evidence="1">Belongs to the ABC transporter superfamily.</text>
</comment>
<dbReference type="EMBL" id="CAADFY010000015">
    <property type="protein sequence ID" value="VFK52982.1"/>
    <property type="molecule type" value="Genomic_DNA"/>
</dbReference>
<feature type="domain" description="ABC transporter" evidence="5">
    <location>
        <begin position="4"/>
        <end position="229"/>
    </location>
</feature>
<accession>A0A450ZGN9</accession>
<organism evidence="6">
    <name type="scientific">Candidatus Kentrum sp. TUN</name>
    <dbReference type="NCBI Taxonomy" id="2126343"/>
    <lineage>
        <taxon>Bacteria</taxon>
        <taxon>Pseudomonadati</taxon>
        <taxon>Pseudomonadota</taxon>
        <taxon>Gammaproteobacteria</taxon>
        <taxon>Candidatus Kentrum</taxon>
    </lineage>
</organism>
<dbReference type="Gene3D" id="3.40.50.300">
    <property type="entry name" value="P-loop containing nucleotide triphosphate hydrolases"/>
    <property type="match status" value="1"/>
</dbReference>
<dbReference type="InterPro" id="IPR050166">
    <property type="entry name" value="ABC_transporter_ATP-bind"/>
</dbReference>
<gene>
    <name evidence="7" type="ORF">BECKTUN1418E_GA0071001_101729</name>
    <name evidence="6" type="ORF">BECKTUN1418F_GA0071002_101528</name>
</gene>
<evidence type="ECO:0000256" key="3">
    <source>
        <dbReference type="ARBA" id="ARBA00022741"/>
    </source>
</evidence>
<proteinExistence type="inferred from homology"/>
<dbReference type="PROSITE" id="PS50893">
    <property type="entry name" value="ABC_TRANSPORTER_2"/>
    <property type="match status" value="1"/>
</dbReference>
<dbReference type="InterPro" id="IPR003439">
    <property type="entry name" value="ABC_transporter-like_ATP-bd"/>
</dbReference>
<dbReference type="SUPFAM" id="SSF52540">
    <property type="entry name" value="P-loop containing nucleoside triphosphate hydrolases"/>
    <property type="match status" value="1"/>
</dbReference>